<comment type="caution">
    <text evidence="2">The sequence shown here is derived from an EMBL/GenBank/DDBJ whole genome shotgun (WGS) entry which is preliminary data.</text>
</comment>
<keyword evidence="3" id="KW-1185">Reference proteome</keyword>
<proteinExistence type="predicted"/>
<dbReference type="SUPFAM" id="SSF50156">
    <property type="entry name" value="PDZ domain-like"/>
    <property type="match status" value="1"/>
</dbReference>
<evidence type="ECO:0000313" key="2">
    <source>
        <dbReference type="EMBL" id="KAK1380450.1"/>
    </source>
</evidence>
<dbReference type="SUPFAM" id="SSF50494">
    <property type="entry name" value="Trypsin-like serine proteases"/>
    <property type="match status" value="1"/>
</dbReference>
<dbReference type="Gene3D" id="2.30.42.10">
    <property type="match status" value="1"/>
</dbReference>
<gene>
    <name evidence="2" type="ORF">POM88_027194</name>
</gene>
<dbReference type="InterPro" id="IPR036034">
    <property type="entry name" value="PDZ_sf"/>
</dbReference>
<evidence type="ECO:0000313" key="3">
    <source>
        <dbReference type="Proteomes" id="UP001237642"/>
    </source>
</evidence>
<dbReference type="PANTHER" id="PTHR47389:SF8">
    <property type="entry name" value="EXPRESSED PROTEIN"/>
    <property type="match status" value="1"/>
</dbReference>
<dbReference type="Gene3D" id="2.40.10.120">
    <property type="match status" value="1"/>
</dbReference>
<name>A0AAD8I827_9APIA</name>
<dbReference type="Proteomes" id="UP001237642">
    <property type="component" value="Unassembled WGS sequence"/>
</dbReference>
<reference evidence="2" key="2">
    <citation type="submission" date="2023-05" db="EMBL/GenBank/DDBJ databases">
        <authorList>
            <person name="Schelkunov M.I."/>
        </authorList>
    </citation>
    <scope>NUCLEOTIDE SEQUENCE</scope>
    <source>
        <strain evidence="2">Hsosn_3</strain>
        <tissue evidence="2">Leaf</tissue>
    </source>
</reference>
<protein>
    <recommendedName>
        <fullName evidence="1">PDZ domain-containing protein</fullName>
    </recommendedName>
</protein>
<dbReference type="EMBL" id="JAUIZM010000006">
    <property type="protein sequence ID" value="KAK1380450.1"/>
    <property type="molecule type" value="Genomic_DNA"/>
</dbReference>
<dbReference type="InterPro" id="IPR001478">
    <property type="entry name" value="PDZ"/>
</dbReference>
<sequence>MVKKNTKKGFEPKFMRFRRYLKKKKHIKVTDDGVSTFRDDGISAASSPMRPTELRDSFMRPTPAPFPELPLVMHPHFPELRETLSLEDGFAQTRVLGSIFDYYNGQSHDCCANMRPELVRADTRAKKEELWKAYRSIAPSVVSVASFVGVQRKIECSGLITDWSSRDNEATILCSAKILWSPKDFPPPEFHIIVRLANGTLLLAKEHNVDYYLNLVTLKVHSTVELKAANLLPTEIVEEEMDLYAVGRSFFTHTLSDYCVPGKLYLDQPLFGCNELLTTTCRAYTICEGGPLIGITGNVIGIGFHDNVDCIHLLPIAVILRYLQLQGYSSRIVRPWFGMTVVDGAQYRPRERENQHPDSVVIVEKAPRGFVAEKSGVRPGDLVVSLDGTEICSVEQFLELISETTYSVAAIGPKICEESFAVVIKRRDPRSGDDITFEPEFVSVEDKRLSSIWQGVDYLEWSLKICHSDFC</sequence>
<evidence type="ECO:0000259" key="1">
    <source>
        <dbReference type="PROSITE" id="PS50106"/>
    </source>
</evidence>
<reference evidence="2" key="1">
    <citation type="submission" date="2023-02" db="EMBL/GenBank/DDBJ databases">
        <title>Genome of toxic invasive species Heracleum sosnowskyi carries increased number of genes despite the absence of recent whole-genome duplications.</title>
        <authorList>
            <person name="Schelkunov M."/>
            <person name="Shtratnikova V."/>
            <person name="Makarenko M."/>
            <person name="Klepikova A."/>
            <person name="Omelchenko D."/>
            <person name="Novikova G."/>
            <person name="Obukhova E."/>
            <person name="Bogdanov V."/>
            <person name="Penin A."/>
            <person name="Logacheva M."/>
        </authorList>
    </citation>
    <scope>NUCLEOTIDE SEQUENCE</scope>
    <source>
        <strain evidence="2">Hsosn_3</strain>
        <tissue evidence="2">Leaf</tissue>
    </source>
</reference>
<dbReference type="PANTHER" id="PTHR47389">
    <property type="entry name" value="OS09G0436400 PROTEIN"/>
    <property type="match status" value="1"/>
</dbReference>
<accession>A0AAD8I827</accession>
<organism evidence="2 3">
    <name type="scientific">Heracleum sosnowskyi</name>
    <dbReference type="NCBI Taxonomy" id="360622"/>
    <lineage>
        <taxon>Eukaryota</taxon>
        <taxon>Viridiplantae</taxon>
        <taxon>Streptophyta</taxon>
        <taxon>Embryophyta</taxon>
        <taxon>Tracheophyta</taxon>
        <taxon>Spermatophyta</taxon>
        <taxon>Magnoliopsida</taxon>
        <taxon>eudicotyledons</taxon>
        <taxon>Gunneridae</taxon>
        <taxon>Pentapetalae</taxon>
        <taxon>asterids</taxon>
        <taxon>campanulids</taxon>
        <taxon>Apiales</taxon>
        <taxon>Apiaceae</taxon>
        <taxon>Apioideae</taxon>
        <taxon>apioid superclade</taxon>
        <taxon>Tordylieae</taxon>
        <taxon>Tordyliinae</taxon>
        <taxon>Heracleum</taxon>
    </lineage>
</organism>
<dbReference type="AlphaFoldDB" id="A0AAD8I827"/>
<dbReference type="InterPro" id="IPR009003">
    <property type="entry name" value="Peptidase_S1_PA"/>
</dbReference>
<dbReference type="PROSITE" id="PS50106">
    <property type="entry name" value="PDZ"/>
    <property type="match status" value="1"/>
</dbReference>
<feature type="domain" description="PDZ" evidence="1">
    <location>
        <begin position="322"/>
        <end position="391"/>
    </location>
</feature>